<dbReference type="SUPFAM" id="SSF52540">
    <property type="entry name" value="P-loop containing nucleoside triphosphate hydrolases"/>
    <property type="match status" value="2"/>
</dbReference>
<dbReference type="Pfam" id="PF13608">
    <property type="entry name" value="Potyvirid-P3"/>
    <property type="match status" value="1"/>
</dbReference>
<dbReference type="InterPro" id="IPR002540">
    <property type="entry name" value="Pept_S30_P1_potyvir"/>
</dbReference>
<dbReference type="GeneID" id="28544364"/>
<dbReference type="SMART" id="SM00490">
    <property type="entry name" value="HELICc"/>
    <property type="match status" value="1"/>
</dbReference>
<dbReference type="PROSITE" id="PS50507">
    <property type="entry name" value="RDRP_SSRNA_POS"/>
    <property type="match status" value="1"/>
</dbReference>
<dbReference type="InterPro" id="IPR039560">
    <property type="entry name" value="Potyvirid-P3"/>
</dbReference>
<dbReference type="Proteomes" id="UP000201319">
    <property type="component" value="Segment"/>
</dbReference>
<dbReference type="GO" id="GO:0004386">
    <property type="term" value="F:helicase activity"/>
    <property type="evidence" value="ECO:0007669"/>
    <property type="project" value="UniProtKB-KW"/>
</dbReference>
<evidence type="ECO:0000256" key="5">
    <source>
        <dbReference type="ARBA" id="ARBA00006064"/>
    </source>
</evidence>
<dbReference type="Gene3D" id="3.40.50.300">
    <property type="entry name" value="P-loop containing nucleotide triphosphate hydrolases"/>
    <property type="match status" value="2"/>
</dbReference>
<dbReference type="Pfam" id="PF00680">
    <property type="entry name" value="RdRP_1"/>
    <property type="match status" value="1"/>
</dbReference>
<dbReference type="InterPro" id="IPR014001">
    <property type="entry name" value="Helicase_ATP-bd"/>
</dbReference>
<dbReference type="PROSITE" id="PS51744">
    <property type="entry name" value="HC_PRO_CPD"/>
    <property type="match status" value="1"/>
</dbReference>
<evidence type="ECO:0000256" key="19">
    <source>
        <dbReference type="ARBA" id="ARBA00022695"/>
    </source>
</evidence>
<dbReference type="InterPro" id="IPR001456">
    <property type="entry name" value="HC-pro"/>
</dbReference>
<dbReference type="Pfam" id="PF00270">
    <property type="entry name" value="DEAD"/>
    <property type="match status" value="1"/>
</dbReference>
<evidence type="ECO:0000259" key="39">
    <source>
        <dbReference type="PROSITE" id="PS51744"/>
    </source>
</evidence>
<keyword evidence="13" id="KW-0167">Capsid protein</keyword>
<dbReference type="SMART" id="SM00487">
    <property type="entry name" value="DEXDc"/>
    <property type="match status" value="1"/>
</dbReference>
<keyword evidence="9" id="KW-1036">Host cytoplasmic vesicle</keyword>
<evidence type="ECO:0000259" key="37">
    <source>
        <dbReference type="PROSITE" id="PS51194"/>
    </source>
</evidence>
<dbReference type="Pfam" id="PF00271">
    <property type="entry name" value="Helicase_C"/>
    <property type="match status" value="1"/>
</dbReference>
<protein>
    <recommendedName>
        <fullName evidence="6">Genome polyprotein</fullName>
    </recommendedName>
</protein>
<evidence type="ECO:0000256" key="26">
    <source>
        <dbReference type="ARBA" id="ARBA00022953"/>
    </source>
</evidence>
<dbReference type="InterPro" id="IPR043504">
    <property type="entry name" value="Peptidase_S1_PA_chymotrypsin"/>
</dbReference>
<keyword evidence="11" id="KW-0191">Covalent protein-RNA linkage</keyword>
<dbReference type="InterPro" id="IPR001730">
    <property type="entry name" value="Potyv_NIa-pro_dom"/>
</dbReference>
<dbReference type="InterPro" id="IPR042308">
    <property type="entry name" value="HC_PRO_CPD_sf"/>
</dbReference>
<dbReference type="KEGG" id="vg:28544364"/>
<evidence type="ECO:0000256" key="27">
    <source>
        <dbReference type="ARBA" id="ARBA00023280"/>
    </source>
</evidence>
<dbReference type="GO" id="GO:0044161">
    <property type="term" value="C:host cell cytoplasmic vesicle"/>
    <property type="evidence" value="ECO:0007669"/>
    <property type="project" value="UniProtKB-SubCell"/>
</dbReference>
<evidence type="ECO:0000259" key="38">
    <source>
        <dbReference type="PROSITE" id="PS51436"/>
    </source>
</evidence>
<evidence type="ECO:0000256" key="4">
    <source>
        <dbReference type="ARBA" id="ARBA00004328"/>
    </source>
</evidence>
<keyword evidence="19" id="KW-0548">Nucleotidyltransferase</keyword>
<evidence type="ECO:0000256" key="15">
    <source>
        <dbReference type="ARBA" id="ARBA00022581"/>
    </source>
</evidence>
<dbReference type="PRINTS" id="PR00966">
    <property type="entry name" value="NIAPOTYPTASE"/>
</dbReference>
<comment type="similarity">
    <text evidence="5 33">Belongs to the potyviridae genome polyprotein family.</text>
</comment>
<evidence type="ECO:0000256" key="13">
    <source>
        <dbReference type="ARBA" id="ARBA00022561"/>
    </source>
</evidence>
<dbReference type="PROSITE" id="PS51194">
    <property type="entry name" value="HELICASE_CTER"/>
    <property type="match status" value="1"/>
</dbReference>
<keyword evidence="27" id="KW-0899">Viral immunoevasion</keyword>
<feature type="active site" description="For helper component proteinase activity" evidence="32">
    <location>
        <position position="793"/>
    </location>
</feature>
<dbReference type="GO" id="GO:0004197">
    <property type="term" value="F:cysteine-type endopeptidase activity"/>
    <property type="evidence" value="ECO:0007669"/>
    <property type="project" value="InterPro"/>
</dbReference>
<dbReference type="Pfam" id="PF01577">
    <property type="entry name" value="Peptidase_S30"/>
    <property type="match status" value="1"/>
</dbReference>
<dbReference type="Pfam" id="PF00863">
    <property type="entry name" value="Peptidase_C4"/>
    <property type="match status" value="1"/>
</dbReference>
<evidence type="ECO:0000256" key="29">
    <source>
        <dbReference type="ARBA" id="ARBA00029422"/>
    </source>
</evidence>
<evidence type="ECO:0000256" key="28">
    <source>
        <dbReference type="ARBA" id="ARBA00029405"/>
    </source>
</evidence>
<dbReference type="GO" id="GO:0003723">
    <property type="term" value="F:RNA binding"/>
    <property type="evidence" value="ECO:0007669"/>
    <property type="project" value="InterPro"/>
</dbReference>
<dbReference type="Pfam" id="PF00851">
    <property type="entry name" value="Peptidase_C6"/>
    <property type="match status" value="1"/>
</dbReference>
<dbReference type="Gene3D" id="2.40.10.10">
    <property type="entry name" value="Trypsin-like serine proteases"/>
    <property type="match status" value="2"/>
</dbReference>
<dbReference type="GO" id="GO:0006351">
    <property type="term" value="P:DNA-templated transcription"/>
    <property type="evidence" value="ECO:0007669"/>
    <property type="project" value="InterPro"/>
</dbReference>
<dbReference type="GO" id="GO:0003968">
    <property type="term" value="F:RNA-directed RNA polymerase activity"/>
    <property type="evidence" value="ECO:0007669"/>
    <property type="project" value="UniProtKB-KW"/>
</dbReference>
<dbReference type="RefSeq" id="YP_009272570.1">
    <property type="nucleotide sequence ID" value="NC_030794.1"/>
</dbReference>
<reference evidence="41 42" key="1">
    <citation type="journal article" date="2016" name="Arch. Virol.">
        <title>Complete genome sequence of a novel potyvirus, callistephus mottle virus, identified in Callistephus chinensis.</title>
        <authorList>
            <person name="Seo E.Y."/>
            <person name="Lim S."/>
            <person name="Hammond J."/>
            <person name="Moon J.S."/>
            <person name="Lim H.S."/>
        </authorList>
    </citation>
    <scope>NUCLEOTIDE SEQUENCE [LARGE SCALE GENOMIC DNA]</scope>
    <source>
        <strain evidence="41">DJ</strain>
    </source>
</reference>
<dbReference type="InterPro" id="IPR011545">
    <property type="entry name" value="DEAD/DEAH_box_helicase_dom"/>
</dbReference>
<evidence type="ECO:0000256" key="2">
    <source>
        <dbReference type="ARBA" id="ARBA00001848"/>
    </source>
</evidence>
<keyword evidence="23" id="KW-0788">Thiol protease</keyword>
<evidence type="ECO:0000256" key="7">
    <source>
        <dbReference type="ARBA" id="ARBA00022463"/>
    </source>
</evidence>
<evidence type="ECO:0000256" key="16">
    <source>
        <dbReference type="ARBA" id="ARBA00022632"/>
    </source>
</evidence>
<evidence type="ECO:0000259" key="40">
    <source>
        <dbReference type="PROSITE" id="PS51871"/>
    </source>
</evidence>
<organism evidence="41 42">
    <name type="scientific">Callistephus mottle virus</name>
    <dbReference type="NCBI Taxonomy" id="1886606"/>
    <lineage>
        <taxon>Viruses</taxon>
        <taxon>Riboviria</taxon>
        <taxon>Orthornavirae</taxon>
        <taxon>Pisuviricota</taxon>
        <taxon>Stelpaviricetes</taxon>
        <taxon>Patatavirales</taxon>
        <taxon>Potyviridae</taxon>
        <taxon>Potyvirus</taxon>
        <taxon>Potyvirus calistephi</taxon>
    </lineage>
</organism>
<dbReference type="InterPro" id="IPR027417">
    <property type="entry name" value="P-loop_NTPase"/>
</dbReference>
<feature type="domain" description="Peptidase C6" evidence="39">
    <location>
        <begin position="712"/>
        <end position="834"/>
    </location>
</feature>
<feature type="compositionally biased region" description="Basic and acidic residues" evidence="34">
    <location>
        <begin position="2880"/>
        <end position="2893"/>
    </location>
</feature>
<evidence type="ECO:0000256" key="24">
    <source>
        <dbReference type="ARBA" id="ARBA00022840"/>
    </source>
</evidence>
<dbReference type="GO" id="GO:0016818">
    <property type="term" value="F:hydrolase activity, acting on acid anhydrides, in phosphorus-containing anhydrides"/>
    <property type="evidence" value="ECO:0007669"/>
    <property type="project" value="InterPro"/>
</dbReference>
<keyword evidence="14" id="KW-1048">Host nucleus</keyword>
<dbReference type="GO" id="GO:0005524">
    <property type="term" value="F:ATP binding"/>
    <property type="evidence" value="ECO:0007669"/>
    <property type="project" value="UniProtKB-KW"/>
</dbReference>
<dbReference type="SUPFAM" id="SSF50494">
    <property type="entry name" value="Trypsin-like serine proteases"/>
    <property type="match status" value="1"/>
</dbReference>
<comment type="function">
    <text evidence="29">Has helicase activity. It may be involved in replication.</text>
</comment>
<evidence type="ECO:0000313" key="42">
    <source>
        <dbReference type="Proteomes" id="UP000201319"/>
    </source>
</evidence>
<keyword evidence="20" id="KW-0547">Nucleotide-binding</keyword>
<evidence type="ECO:0000256" key="8">
    <source>
        <dbReference type="ARBA" id="ARBA00022484"/>
    </source>
</evidence>
<keyword evidence="17" id="KW-0645">Protease</keyword>
<dbReference type="Pfam" id="PF00767">
    <property type="entry name" value="Poty_coat"/>
    <property type="match status" value="1"/>
</dbReference>
<dbReference type="Gene3D" id="3.30.70.270">
    <property type="match status" value="1"/>
</dbReference>
<dbReference type="InterPro" id="IPR043502">
    <property type="entry name" value="DNA/RNA_pol_sf"/>
</dbReference>
<keyword evidence="18" id="KW-0808">Transferase</keyword>
<dbReference type="InterPro" id="IPR007094">
    <property type="entry name" value="RNA-dir_pol_PSvirus"/>
</dbReference>
<evidence type="ECO:0000256" key="25">
    <source>
        <dbReference type="ARBA" id="ARBA00022844"/>
    </source>
</evidence>
<evidence type="ECO:0000256" key="31">
    <source>
        <dbReference type="ARBA" id="ARBA00045403"/>
    </source>
</evidence>
<keyword evidence="10" id="KW-1139">Helical capsid protein</keyword>
<keyword evidence="7" id="KW-0941">Suppressor of RNA silencing</keyword>
<dbReference type="PROSITE" id="PS51871">
    <property type="entry name" value="PV_P1_PRO"/>
    <property type="match status" value="1"/>
</dbReference>
<comment type="catalytic activity">
    <reaction evidence="2">
        <text>Hydrolyzes a Gly-|-Gly bond at its own C-terminus, commonly in the sequence -Tyr-Xaa-Val-Gly-|-Gly, in the processing of the potyviral polyprotein.</text>
        <dbReference type="EC" id="3.4.22.45"/>
    </reaction>
</comment>
<evidence type="ECO:0000256" key="21">
    <source>
        <dbReference type="ARBA" id="ARBA00022801"/>
    </source>
</evidence>
<evidence type="ECO:0000256" key="23">
    <source>
        <dbReference type="ARBA" id="ARBA00022807"/>
    </source>
</evidence>
<feature type="domain" description="Peptidase S30" evidence="40">
    <location>
        <begin position="233"/>
        <end position="377"/>
    </location>
</feature>
<evidence type="ECO:0000256" key="14">
    <source>
        <dbReference type="ARBA" id="ARBA00022562"/>
    </source>
</evidence>
<dbReference type="GO" id="GO:0019029">
    <property type="term" value="C:helical viral capsid"/>
    <property type="evidence" value="ECO:0007669"/>
    <property type="project" value="UniProtKB-KW"/>
</dbReference>
<dbReference type="EMBL" id="KX013584">
    <property type="protein sequence ID" value="ANY95172.1"/>
    <property type="molecule type" value="Genomic_RNA"/>
</dbReference>
<evidence type="ECO:0000256" key="18">
    <source>
        <dbReference type="ARBA" id="ARBA00022679"/>
    </source>
</evidence>
<evidence type="ECO:0000256" key="3">
    <source>
        <dbReference type="ARBA" id="ARBA00004147"/>
    </source>
</evidence>
<evidence type="ECO:0000313" key="41">
    <source>
        <dbReference type="EMBL" id="ANY95172.1"/>
    </source>
</evidence>
<evidence type="ECO:0000259" key="36">
    <source>
        <dbReference type="PROSITE" id="PS51192"/>
    </source>
</evidence>
<keyword evidence="25" id="KW-0946">Virion</keyword>
<evidence type="ECO:0000256" key="9">
    <source>
        <dbReference type="ARBA" id="ARBA00022488"/>
    </source>
</evidence>
<evidence type="ECO:0000256" key="33">
    <source>
        <dbReference type="RuleBase" id="RU003351"/>
    </source>
</evidence>
<dbReference type="PROSITE" id="PS51192">
    <property type="entry name" value="HELICASE_ATP_BIND_1"/>
    <property type="match status" value="1"/>
</dbReference>
<keyword evidence="42" id="KW-1185">Reference proteome</keyword>
<dbReference type="Pfam" id="PF08440">
    <property type="entry name" value="Poty_PP"/>
    <property type="match status" value="1"/>
</dbReference>
<dbReference type="SUPFAM" id="SSF56672">
    <property type="entry name" value="DNA/RNA polymerases"/>
    <property type="match status" value="1"/>
</dbReference>
<dbReference type="InterPro" id="IPR043128">
    <property type="entry name" value="Rev_trsase/Diguanyl_cyclase"/>
</dbReference>
<feature type="compositionally biased region" description="Polar residues" evidence="34">
    <location>
        <begin position="2901"/>
        <end position="2914"/>
    </location>
</feature>
<keyword evidence="26" id="KW-0693">Viral RNA replication</keyword>
<evidence type="ECO:0000259" key="35">
    <source>
        <dbReference type="PROSITE" id="PS50507"/>
    </source>
</evidence>
<evidence type="ECO:0000256" key="10">
    <source>
        <dbReference type="ARBA" id="ARBA00022497"/>
    </source>
</evidence>
<feature type="region of interest" description="Disordered" evidence="34">
    <location>
        <begin position="2877"/>
        <end position="2921"/>
    </location>
</feature>
<keyword evidence="22" id="KW-0347">Helicase</keyword>
<evidence type="ECO:0000256" key="20">
    <source>
        <dbReference type="ARBA" id="ARBA00022741"/>
    </source>
</evidence>
<dbReference type="InterPro" id="IPR009003">
    <property type="entry name" value="Peptidase_S1_PA"/>
</dbReference>
<dbReference type="InterPro" id="IPR001592">
    <property type="entry name" value="Poty_coat"/>
</dbReference>
<evidence type="ECO:0000256" key="22">
    <source>
        <dbReference type="ARBA" id="ARBA00022806"/>
    </source>
</evidence>
<dbReference type="InterPro" id="IPR013648">
    <property type="entry name" value="PP_Potyviridae"/>
</dbReference>
<feature type="domain" description="Helicase ATP-binding" evidence="36">
    <location>
        <begin position="1309"/>
        <end position="1461"/>
    </location>
</feature>
<dbReference type="GO" id="GO:0039694">
    <property type="term" value="P:viral RNA genome replication"/>
    <property type="evidence" value="ECO:0007669"/>
    <property type="project" value="InterPro"/>
</dbReference>
<keyword evidence="15" id="KW-0945">Host-virus interaction</keyword>
<evidence type="ECO:0000256" key="11">
    <source>
        <dbReference type="ARBA" id="ARBA00022520"/>
    </source>
</evidence>
<comment type="catalytic activity">
    <reaction evidence="1">
        <text>Hydrolyzes glutaminyl bonds, and activity is further restricted by preferences for the amino acids in P6 - P1' that vary with the species of potyvirus, e.g. Glu-Xaa-Xaa-Tyr-Xaa-Gln-|-(Ser or Gly) for the enzyme from tobacco etch virus. The natural substrate is the viral polyprotein, but other proteins and oligopeptides containing the appropriate consensus sequence are also cleaved.</text>
        <dbReference type="EC" id="3.4.22.44"/>
    </reaction>
</comment>
<keyword evidence="21" id="KW-0378">Hydrolase</keyword>
<dbReference type="InterPro" id="IPR001205">
    <property type="entry name" value="RNA-dir_pol_C"/>
</dbReference>
<dbReference type="PANTHER" id="PTHR43519:SF1">
    <property type="entry name" value="ATP-DEPENDENT RNA HELICASE HRPB"/>
    <property type="match status" value="1"/>
</dbReference>
<evidence type="ECO:0000256" key="12">
    <source>
        <dbReference type="ARBA" id="ARBA00022553"/>
    </source>
</evidence>
<keyword evidence="12" id="KW-0597">Phosphoprotein</keyword>
<evidence type="ECO:0000256" key="34">
    <source>
        <dbReference type="SAM" id="MobiDB-lite"/>
    </source>
</evidence>
<evidence type="ECO:0000256" key="6">
    <source>
        <dbReference type="ARBA" id="ARBA00020107"/>
    </source>
</evidence>
<proteinExistence type="inferred from homology"/>
<evidence type="ECO:0000256" key="30">
    <source>
        <dbReference type="ARBA" id="ARBA00034108"/>
    </source>
</evidence>
<dbReference type="GO" id="GO:0052170">
    <property type="term" value="P:symbiont-mediated suppression of host innate immune response"/>
    <property type="evidence" value="ECO:0007669"/>
    <property type="project" value="UniProtKB-KW"/>
</dbReference>
<comment type="function">
    <text evidence="31">Mediates the cap-independent, EIF4E-dependent translation of viral genomic RNAs. Binds to the cap-binding site of host EIF4E and thus interferes with the host EIF4E-dependent mRNA export and translation. VPg-RNA directly binds EIF4E and is a template for transcription. Also forms trimeric complexes with EIF4E-EIF4G, which are templates for translation.</text>
</comment>
<sequence precursor="true">MASFASVLQYGQLGQYNRMNGTAYTKYHLSRAVAAHKMGWVYDVEMDDYQCPRCGEIYNSKEEIRNYHECEESTFTLEDFVPKEMKRMVPIPDLSNFIPVSGRSVKSTSDHENDSPTKLNIVNSGTIVDVEKVWNAQNEQIAKLEQLSAEERWALPPFHGSDVAFALDMQAIKEEHCAQTDYQLYHSFQPIPITKITIAGGVAPSEYATQPKGKGIIFTTPRQRKIIVRKKQVLSAKAIDNLIMAVTKIVSKDMKYLEIVDGSTKVKCGIVKYKGQKAVKVNTAHENNKLKSRDFTSSPTKNTILYNLATYINKKQKWDLHAIRKGASGLVLPTKSVIGLHKGAQCGTLIVRGRYNCRIFDARSKLTHVERDNMNHYSAGELFWKGFEKEFVANRVITANHSCSRDLDVEQCGAVAAILSQAIFPCYKINCQACASHALDMTQSETANETSSRVNKALQTIEQKYTSFQHAKTVIDVLRQRIEEPNTNTQAITQVQRIIGDQTHAPFNHILRLNELLAKGTIMTQNDFTEASNCILELARFQKNRTDNIKAGSLASFRNKISAKSHINMALMCDNQLDINGNFKWGKRGYHAKRFFNVYFEQIEPTDGYDKYIVRKGPNGSRKLAIGKLILPTKLEDLRNHQIGESIKSEPLTTECVSKRGAVFDYPCCCVTYEDGSPMLSEVMMPTKNHLVVGNTGDSKYVDMPSELGENLYVAKQGYCYLNIFLAMSINLDEADAKMFTKTTRDLFISQLGEWPTLLDVSLACYGLTALYPQTKSAELPKILVDHKCKTMHVIDSYGSLTTGYHILKANTVAQLIKFGQGPLESAMMHYRVGGLTVDPNVERASVKTLIRGIYRPKVMTQVLQEEPFMLIMSLVSPGVLLALYNSGSLEKALDQWINQDVRIAMIPSLLLGLASKVSVARTINAQMAIINENAGQIYDNLVGRTYPYASHMQALELLQMIQARKETDRALTGIGFTSLQEAAAPMMEKIYLEDLEASWQELSWREKLSAILESRRWQKRISRPLIPVEESNLKGRYDVSPRSLFRHNVQLAKDKGRLILNKSRATLHRYIGKSVCYILSCTTNFLSSFARILDIVILISFLLQILHVLGSMLQEHKRMKAQVAKIEYQNMLAKMDMYYYSLRNKLGEPPTEEELREYTQQIEPEVIEYLVKVGYFSEVPVEHQAKRESEAKLEQVVAFTALLLMLVDSERSDGVYKILSKLKGIMSSVDGPVYHQSLDDIKDTLSNKNQTIDIELDSDERVPTMQISQTFEKWWSNQLARNRTIPHYRTEGYFMEFTRATAVEVANKIHGGTEKDILLRGAVGSGKSTGLPFHLSKRGSVLLLEPTKPLAENVYKQLRGDPFYRNPTLRFRGMNAFGSGSITIMTAGFALHYLANNVSSLKDYDFIIFDECHTIDASGMAFRSLLAEHEYSGKIIKVSATPPGREVEFTTQHPVKLIIEESLSFQQFVQNLGSKANSDVTQYGDNILVYVASYNEVDTLSKLLLDKHYKVTKVDGRTMKSGSMEIVTSGTSSKKHFVVATNIIENGVTLDIEVVVDFGLKVVPQLDIDNRMIRYIKKPISYGERIQRLGRVGRHKPGTALRIGTTEKSLTEIPMIAATEAALMCFAYGLPVMTDNVSPSLVNKCTVQQVRTMLQFELTPFFMVNLVRYDGTMHKAIHDLVKGYKLRDSEVILNKLANPFKQAHMWLTVKDYNKVGCNLTAPDETRIPFHCNDVPDKLYEQVWHAVQEYKADSCIGRVVCVNASKVAYTLQTDIHSLPRTIKILDHLIEEEGIKRAHFNAITENTFSRHNATLSGLINSVRSKYAEDHTARNLEILHAARAQLLEFSNIGDDPFTLSTIEKHPYTSCVYHQSTQAMAQHLQLQGKWNGSLITKDILIMLATLLGGSWLLYTWFRESWNQPVYHQGQNKRQRQKLKFRKARDQKDHYAFHGDDDVIAEHFGTAYTSYGKKKGTMHGTGKKIRKFVNMYGFDPSDFSVVRFVDPLTGLVLDESPYVDIMIVQEEIEKERRRLFDEGELDAQHMRHNKTIQAYYMKNAASGALKVDLTPHDPLVLGMRTNTIAGYPDREAELRQTGEPTLVKPEDVPKASTQEVSHEAKSMLRGARDYNPIAQSICKLINTSEGKTATTYGIGYGSYIITNQHLFAHNNGELLIKSHKGEFTLKNTTVLKMLPCEGRDILILQMPKDMPPFPQKLNFRVPVANERVCLVGTNFQTKSTTSTVSESCVTTHIANSHFWKHWISTKDGDCGSPLVSTRDGAILGIHSLADCNNSQNYFVAFPEDFKTRYLDTQAHHEWVKHWRYKPDRICWGVLDIKESKADGLFKVSKLLSDLEMNSVYPQSARNTWLYDKLHGNLKAVAHCPSQLVTKHVVKGKCPLFETYLQNDVVAEAFFRPLMGEYGKSLLNKEAYIKDLFKYATPIIIGDVDTQVFENVVELMVGRLRAWGMKTCQYVTDEMTIIQSLNMNSAVGALYTGKKRDYFDALSDSEKCQIVQDSCERLFNGKKGVWNGSLKAELRPQEKILANKTRTFTAAPLDTLLGGKVCVDDFNNQFYAMNLTAPWSVGMTKFYGGWDKLLRQLPDGWLYCDADGSQFDSSLSPYLINAVLQLRLSFMEKWDIGEQMLRNLYTEIVYTPISTPDGTLVKKFKGNNSGQPSTVVDNTLMVILAMHYSLLKLEIPITKQDEMCKYFVNGDDLLIAIDPTYEWVLDSLQGLFAQLGLKYEFNSRTKERTELWFMSHRGLLIDDLYIPKLEPERIVSILEWDRSTQPEHRIEAICAAMVESWGYTQLTHEIRRFYQWVLEQQPFAELCKQGKAPYIAESALRKLYTDVDVTDSEIARYLESLQPGLFEDESACVYHQNDNIDAGKDTRKPDKSKVGETPPTPGGTQKSESSSQMVPKNQDKDINLGTSGTFVVPRIKSITAKMRVPKYKGQVALNVEHLLTYTPDESNLSNQIAKQIDFEQWCDKVMEELDITHDQFKIIANGWMAWCIDNGTSPNMSGEWIMMDGTEQITYPMKPFIEHAKPTLRQIMAHYSDVAETYIAMRNTKEVYIPRYARKRNMNDPSLAQYAFDFYVITSKTSNRAREMHAQMKAAALRNVNNKMFGLDGTVGRGDEDTERHTADDVNRNMHTLMGVRQM</sequence>
<comment type="function">
    <text evidence="28">Involved in aphid transmission, cell-to-cell and systemis movement, encapsidation of the viral RNA and in the regulation of viral RNA amplification.</text>
</comment>
<dbReference type="InterPro" id="IPR001650">
    <property type="entry name" value="Helicase_C-like"/>
</dbReference>
<feature type="domain" description="Peptidase C4" evidence="38">
    <location>
        <begin position="2116"/>
        <end position="2334"/>
    </location>
</feature>
<dbReference type="GO" id="GO:0006508">
    <property type="term" value="P:proteolysis"/>
    <property type="evidence" value="ECO:0007669"/>
    <property type="project" value="UniProtKB-KW"/>
</dbReference>
<dbReference type="Gene3D" id="3.90.70.150">
    <property type="entry name" value="Helper component proteinase"/>
    <property type="match status" value="1"/>
</dbReference>
<dbReference type="PROSITE" id="PS51436">
    <property type="entry name" value="POTYVIRUS_NIA_PRO"/>
    <property type="match status" value="1"/>
</dbReference>
<feature type="domain" description="Helicase C-terminal" evidence="37">
    <location>
        <begin position="1480"/>
        <end position="1639"/>
    </location>
</feature>
<accession>A0A1B2FQR5</accession>
<keyword evidence="8" id="KW-0696">RNA-directed RNA polymerase</keyword>
<keyword evidence="16" id="KW-1090">Inhibition of host innate immune response by virus</keyword>
<feature type="active site" description="For helper component proteinase activity" evidence="32">
    <location>
        <position position="720"/>
    </location>
</feature>
<dbReference type="GO" id="GO:0042025">
    <property type="term" value="C:host cell nucleus"/>
    <property type="evidence" value="ECO:0007669"/>
    <property type="project" value="UniProtKB-SubCell"/>
</dbReference>
<evidence type="ECO:0000256" key="1">
    <source>
        <dbReference type="ARBA" id="ARBA00000785"/>
    </source>
</evidence>
<dbReference type="GO" id="GO:0005198">
    <property type="term" value="F:structural molecule activity"/>
    <property type="evidence" value="ECO:0007669"/>
    <property type="project" value="InterPro"/>
</dbReference>
<dbReference type="CDD" id="cd23175">
    <property type="entry name" value="ps-ssRNAv_Potyviridae_RdRp"/>
    <property type="match status" value="1"/>
</dbReference>
<comment type="subcellular location">
    <subcellularLocation>
        <location evidence="30">Host cytoplasmic vesicle</location>
    </subcellularLocation>
    <subcellularLocation>
        <location evidence="3">Host nucleus</location>
    </subcellularLocation>
    <subcellularLocation>
        <location evidence="4">Virion</location>
    </subcellularLocation>
</comment>
<evidence type="ECO:0000256" key="32">
    <source>
        <dbReference type="PROSITE-ProRule" id="PRU01080"/>
    </source>
</evidence>
<dbReference type="InterPro" id="IPR031159">
    <property type="entry name" value="HC_PRO_CPD_dom"/>
</dbReference>
<dbReference type="PANTHER" id="PTHR43519">
    <property type="entry name" value="ATP-DEPENDENT RNA HELICASE HRPB"/>
    <property type="match status" value="1"/>
</dbReference>
<name>A0A1B2FQR5_9POTV</name>
<feature type="domain" description="RdRp catalytic" evidence="35">
    <location>
        <begin position="2600"/>
        <end position="2724"/>
    </location>
</feature>
<evidence type="ECO:0000256" key="17">
    <source>
        <dbReference type="ARBA" id="ARBA00022670"/>
    </source>
</evidence>
<keyword evidence="24" id="KW-0067">ATP-binding</keyword>